<feature type="domain" description="DUF4440" evidence="1">
    <location>
        <begin position="18"/>
        <end position="120"/>
    </location>
</feature>
<dbReference type="Proteomes" id="UP000331127">
    <property type="component" value="Unassembled WGS sequence"/>
</dbReference>
<reference evidence="2 3" key="1">
    <citation type="submission" date="2019-10" db="EMBL/GenBank/DDBJ databases">
        <title>Whole genome shotgun sequence of Acrocarpospora macrocephala NBRC 16266.</title>
        <authorList>
            <person name="Ichikawa N."/>
            <person name="Kimura A."/>
            <person name="Kitahashi Y."/>
            <person name="Komaki H."/>
            <person name="Oguchi A."/>
        </authorList>
    </citation>
    <scope>NUCLEOTIDE SEQUENCE [LARGE SCALE GENOMIC DNA]</scope>
    <source>
        <strain evidence="2 3">NBRC 16266</strain>
    </source>
</reference>
<dbReference type="AlphaFoldDB" id="A0A5M3WHJ3"/>
<dbReference type="Pfam" id="PF14534">
    <property type="entry name" value="DUF4440"/>
    <property type="match status" value="1"/>
</dbReference>
<accession>A0A5M3WHJ3</accession>
<dbReference type="SUPFAM" id="SSF54427">
    <property type="entry name" value="NTF2-like"/>
    <property type="match status" value="1"/>
</dbReference>
<evidence type="ECO:0000313" key="3">
    <source>
        <dbReference type="Proteomes" id="UP000331127"/>
    </source>
</evidence>
<proteinExistence type="predicted"/>
<dbReference type="NCBIfam" id="TIGR02246">
    <property type="entry name" value="SgcJ/EcaC family oxidoreductase"/>
    <property type="match status" value="1"/>
</dbReference>
<organism evidence="2 3">
    <name type="scientific">Acrocarpospora macrocephala</name>
    <dbReference type="NCBI Taxonomy" id="150177"/>
    <lineage>
        <taxon>Bacteria</taxon>
        <taxon>Bacillati</taxon>
        <taxon>Actinomycetota</taxon>
        <taxon>Actinomycetes</taxon>
        <taxon>Streptosporangiales</taxon>
        <taxon>Streptosporangiaceae</taxon>
        <taxon>Acrocarpospora</taxon>
    </lineage>
</organism>
<dbReference type="InterPro" id="IPR011944">
    <property type="entry name" value="Steroid_delta5-4_isomerase"/>
</dbReference>
<dbReference type="InterPro" id="IPR032710">
    <property type="entry name" value="NTF2-like_dom_sf"/>
</dbReference>
<keyword evidence="3" id="KW-1185">Reference proteome</keyword>
<dbReference type="EMBL" id="BLAE01000003">
    <property type="protein sequence ID" value="GES06563.1"/>
    <property type="molecule type" value="Genomic_DNA"/>
</dbReference>
<dbReference type="Gene3D" id="3.10.450.50">
    <property type="match status" value="1"/>
</dbReference>
<dbReference type="CDD" id="cd00531">
    <property type="entry name" value="NTF2_like"/>
    <property type="match status" value="1"/>
</dbReference>
<dbReference type="RefSeq" id="WP_155352301.1">
    <property type="nucleotide sequence ID" value="NZ_BAAAHL010000022.1"/>
</dbReference>
<sequence>MTTAPSRGAEQAPGKIVAAWAKNDGDAFAAACTEDASLILPGVYLKSRAEIRDFMTAAYTGPFKGTRVHGDPLSLRYLSDDVAVIVTQGGVLHPGDEKVTPEREIRATWVLTRKDEGWLIAAYQNTPTAA</sequence>
<comment type="caution">
    <text evidence="2">The sequence shown here is derived from an EMBL/GenBank/DDBJ whole genome shotgun (WGS) entry which is preliminary data.</text>
</comment>
<protein>
    <recommendedName>
        <fullName evidence="1">DUF4440 domain-containing protein</fullName>
    </recommendedName>
</protein>
<dbReference type="InterPro" id="IPR027843">
    <property type="entry name" value="DUF4440"/>
</dbReference>
<dbReference type="OrthoDB" id="582586at2"/>
<evidence type="ECO:0000313" key="2">
    <source>
        <dbReference type="EMBL" id="GES06563.1"/>
    </source>
</evidence>
<evidence type="ECO:0000259" key="1">
    <source>
        <dbReference type="Pfam" id="PF14534"/>
    </source>
</evidence>
<name>A0A5M3WHJ3_9ACTN</name>
<gene>
    <name evidence="2" type="ORF">Amac_001580</name>
</gene>